<keyword evidence="1" id="KW-0732">Signal</keyword>
<evidence type="ECO:0000313" key="2">
    <source>
        <dbReference type="EMBL" id="KAF8882326.1"/>
    </source>
</evidence>
<accession>A0A9P5TJ34</accession>
<reference evidence="2" key="1">
    <citation type="submission" date="2020-11" db="EMBL/GenBank/DDBJ databases">
        <authorList>
            <consortium name="DOE Joint Genome Institute"/>
            <person name="Ahrendt S."/>
            <person name="Riley R."/>
            <person name="Andreopoulos W."/>
            <person name="LaButti K."/>
            <person name="Pangilinan J."/>
            <person name="Ruiz-duenas F.J."/>
            <person name="Barrasa J.M."/>
            <person name="Sanchez-Garcia M."/>
            <person name="Camarero S."/>
            <person name="Miyauchi S."/>
            <person name="Serrano A."/>
            <person name="Linde D."/>
            <person name="Babiker R."/>
            <person name="Drula E."/>
            <person name="Ayuso-Fernandez I."/>
            <person name="Pacheco R."/>
            <person name="Padilla G."/>
            <person name="Ferreira P."/>
            <person name="Barriuso J."/>
            <person name="Kellner H."/>
            <person name="Castanera R."/>
            <person name="Alfaro M."/>
            <person name="Ramirez L."/>
            <person name="Pisabarro A.G."/>
            <person name="Kuo A."/>
            <person name="Tritt A."/>
            <person name="Lipzen A."/>
            <person name="He G."/>
            <person name="Yan M."/>
            <person name="Ng V."/>
            <person name="Cullen D."/>
            <person name="Martin F."/>
            <person name="Rosso M.-N."/>
            <person name="Henrissat B."/>
            <person name="Hibbett D."/>
            <person name="Martinez A.T."/>
            <person name="Grigoriev I.V."/>
        </authorList>
    </citation>
    <scope>NUCLEOTIDE SEQUENCE</scope>
    <source>
        <strain evidence="2">AH 44721</strain>
    </source>
</reference>
<protein>
    <recommendedName>
        <fullName evidence="4">Secreted protein</fullName>
    </recommendedName>
</protein>
<sequence length="100" mass="10737">MQFNVQVVFITTASLLSPLWRCQPQSPSSPGRTALALLLGISQNRFKNVSFRRQLDRVSQPFRCPNTIELFISGGGNEFCTNGPALLLNGPSGCATAPAG</sequence>
<name>A0A9P5TJ34_GYMJU</name>
<dbReference type="AlphaFoldDB" id="A0A9P5TJ34"/>
<comment type="caution">
    <text evidence="2">The sequence shown here is derived from an EMBL/GenBank/DDBJ whole genome shotgun (WGS) entry which is preliminary data.</text>
</comment>
<organism evidence="2 3">
    <name type="scientific">Gymnopilus junonius</name>
    <name type="common">Spectacular rustgill mushroom</name>
    <name type="synonym">Gymnopilus spectabilis subsp. junonius</name>
    <dbReference type="NCBI Taxonomy" id="109634"/>
    <lineage>
        <taxon>Eukaryota</taxon>
        <taxon>Fungi</taxon>
        <taxon>Dikarya</taxon>
        <taxon>Basidiomycota</taxon>
        <taxon>Agaricomycotina</taxon>
        <taxon>Agaricomycetes</taxon>
        <taxon>Agaricomycetidae</taxon>
        <taxon>Agaricales</taxon>
        <taxon>Agaricineae</taxon>
        <taxon>Hymenogastraceae</taxon>
        <taxon>Gymnopilus</taxon>
    </lineage>
</organism>
<dbReference type="Proteomes" id="UP000724874">
    <property type="component" value="Unassembled WGS sequence"/>
</dbReference>
<evidence type="ECO:0000256" key="1">
    <source>
        <dbReference type="SAM" id="SignalP"/>
    </source>
</evidence>
<feature type="chain" id="PRO_5040248656" description="Secreted protein" evidence="1">
    <location>
        <begin position="23"/>
        <end position="100"/>
    </location>
</feature>
<proteinExistence type="predicted"/>
<evidence type="ECO:0000313" key="3">
    <source>
        <dbReference type="Proteomes" id="UP000724874"/>
    </source>
</evidence>
<feature type="signal peptide" evidence="1">
    <location>
        <begin position="1"/>
        <end position="22"/>
    </location>
</feature>
<gene>
    <name evidence="2" type="ORF">CPB84DRAFT_1791019</name>
</gene>
<evidence type="ECO:0008006" key="4">
    <source>
        <dbReference type="Google" id="ProtNLM"/>
    </source>
</evidence>
<dbReference type="OrthoDB" id="3044801at2759"/>
<keyword evidence="3" id="KW-1185">Reference proteome</keyword>
<dbReference type="EMBL" id="JADNYJ010000124">
    <property type="protein sequence ID" value="KAF8882326.1"/>
    <property type="molecule type" value="Genomic_DNA"/>
</dbReference>